<gene>
    <name evidence="2" type="ORF">UPYG_G00069460</name>
</gene>
<evidence type="ECO:0000313" key="3">
    <source>
        <dbReference type="Proteomes" id="UP001557470"/>
    </source>
</evidence>
<evidence type="ECO:0000256" key="1">
    <source>
        <dbReference type="SAM" id="Phobius"/>
    </source>
</evidence>
<keyword evidence="1" id="KW-1133">Transmembrane helix</keyword>
<accession>A0ABD0XB90</accession>
<protein>
    <submittedName>
        <fullName evidence="2">Uncharacterized protein</fullName>
    </submittedName>
</protein>
<reference evidence="2 3" key="1">
    <citation type="submission" date="2024-06" db="EMBL/GenBank/DDBJ databases">
        <authorList>
            <person name="Pan Q."/>
            <person name="Wen M."/>
            <person name="Jouanno E."/>
            <person name="Zahm M."/>
            <person name="Klopp C."/>
            <person name="Cabau C."/>
            <person name="Louis A."/>
            <person name="Berthelot C."/>
            <person name="Parey E."/>
            <person name="Roest Crollius H."/>
            <person name="Montfort J."/>
            <person name="Robinson-Rechavi M."/>
            <person name="Bouchez O."/>
            <person name="Lampietro C."/>
            <person name="Lopez Roques C."/>
            <person name="Donnadieu C."/>
            <person name="Postlethwait J."/>
            <person name="Bobe J."/>
            <person name="Verreycken H."/>
            <person name="Guiguen Y."/>
        </authorList>
    </citation>
    <scope>NUCLEOTIDE SEQUENCE [LARGE SCALE GENOMIC DNA]</scope>
    <source>
        <strain evidence="2">Up_M1</strain>
        <tissue evidence="2">Testis</tissue>
    </source>
</reference>
<comment type="caution">
    <text evidence="2">The sequence shown here is derived from an EMBL/GenBank/DDBJ whole genome shotgun (WGS) entry which is preliminary data.</text>
</comment>
<proteinExistence type="predicted"/>
<dbReference type="AlphaFoldDB" id="A0ABD0XB90"/>
<feature type="transmembrane region" description="Helical" evidence="1">
    <location>
        <begin position="85"/>
        <end position="104"/>
    </location>
</feature>
<dbReference type="EMBL" id="JAGEUA010000002">
    <property type="protein sequence ID" value="KAL1006223.1"/>
    <property type="molecule type" value="Genomic_DNA"/>
</dbReference>
<keyword evidence="1" id="KW-0472">Membrane</keyword>
<organism evidence="2 3">
    <name type="scientific">Umbra pygmaea</name>
    <name type="common">Eastern mudminnow</name>
    <dbReference type="NCBI Taxonomy" id="75934"/>
    <lineage>
        <taxon>Eukaryota</taxon>
        <taxon>Metazoa</taxon>
        <taxon>Chordata</taxon>
        <taxon>Craniata</taxon>
        <taxon>Vertebrata</taxon>
        <taxon>Euteleostomi</taxon>
        <taxon>Actinopterygii</taxon>
        <taxon>Neopterygii</taxon>
        <taxon>Teleostei</taxon>
        <taxon>Protacanthopterygii</taxon>
        <taxon>Esociformes</taxon>
        <taxon>Umbridae</taxon>
        <taxon>Umbra</taxon>
    </lineage>
</organism>
<feature type="transmembrane region" description="Helical" evidence="1">
    <location>
        <begin position="124"/>
        <end position="149"/>
    </location>
</feature>
<evidence type="ECO:0000313" key="2">
    <source>
        <dbReference type="EMBL" id="KAL1006223.1"/>
    </source>
</evidence>
<dbReference type="Proteomes" id="UP001557470">
    <property type="component" value="Unassembled WGS sequence"/>
</dbReference>
<sequence length="153" mass="17220">MEQSDYQPIDSVIKTCPSSSCSKAPPQHDAATPVLHSLDGVLQLASFPLFPPNITMVIMAKQLNFVSSDQRTFVQKVQSLSPCTLANHSLAIVWWFWSSGFFLTERPFRLCWYRPCVIEDFDTFVPVFSSIFTRSFAVVLGLILICTFCTKVS</sequence>
<name>A0ABD0XB90_UMBPY</name>
<keyword evidence="1" id="KW-0812">Transmembrane</keyword>
<keyword evidence="3" id="KW-1185">Reference proteome</keyword>